<organism evidence="1">
    <name type="scientific">marine metagenome</name>
    <dbReference type="NCBI Taxonomy" id="408172"/>
    <lineage>
        <taxon>unclassified sequences</taxon>
        <taxon>metagenomes</taxon>
        <taxon>ecological metagenomes</taxon>
    </lineage>
</organism>
<reference evidence="1" key="1">
    <citation type="submission" date="2018-05" db="EMBL/GenBank/DDBJ databases">
        <authorList>
            <person name="Lanie J.A."/>
            <person name="Ng W.-L."/>
            <person name="Kazmierczak K.M."/>
            <person name="Andrzejewski T.M."/>
            <person name="Davidsen T.M."/>
            <person name="Wayne K.J."/>
            <person name="Tettelin H."/>
            <person name="Glass J.I."/>
            <person name="Rusch D."/>
            <person name="Podicherti R."/>
            <person name="Tsui H.-C.T."/>
            <person name="Winkler M.E."/>
        </authorList>
    </citation>
    <scope>NUCLEOTIDE SEQUENCE</scope>
</reference>
<sequence length="48" mass="5537">MGMAKDLLRQIGCGHQETALMEDMMSGDYEHLVEVFDKKFGDYVVLER</sequence>
<evidence type="ECO:0000313" key="1">
    <source>
        <dbReference type="EMBL" id="SVE24291.1"/>
    </source>
</evidence>
<dbReference type="EMBL" id="UINC01203845">
    <property type="protein sequence ID" value="SVE24291.1"/>
    <property type="molecule type" value="Genomic_DNA"/>
</dbReference>
<accession>A0A383BWQ3</accession>
<gene>
    <name evidence="1" type="ORF">METZ01_LOCUS477145</name>
</gene>
<protein>
    <submittedName>
        <fullName evidence="1">Uncharacterized protein</fullName>
    </submittedName>
</protein>
<dbReference type="AlphaFoldDB" id="A0A383BWQ3"/>
<proteinExistence type="predicted"/>
<name>A0A383BWQ3_9ZZZZ</name>